<gene>
    <name evidence="2" type="ORF">GALL_291930</name>
</gene>
<dbReference type="EMBL" id="MLJW01000352">
    <property type="protein sequence ID" value="OIQ88915.1"/>
    <property type="molecule type" value="Genomic_DNA"/>
</dbReference>
<dbReference type="AlphaFoldDB" id="A0A1J5RH30"/>
<sequence length="191" mass="21951">MQGPGTTTAIWSDRPVHHARVRWRPDTGSGTDKPTRALPNRLERARDDLRAFRSSRFHGGEVRCSTSARLRRRGATSCPRPGNLPRCCARATRSAFVRRARSCLRSQPRRDDRRHRGGHRMAARIAAISVRRACPGTCSRDAVRLPSQTMHRNLRRSARRNRRNPVRVEFAHYHAVTGPPARFNRRRKPRD</sequence>
<comment type="caution">
    <text evidence="2">The sequence shown here is derived from an EMBL/GenBank/DDBJ whole genome shotgun (WGS) entry which is preliminary data.</text>
</comment>
<feature type="compositionally biased region" description="Polar residues" evidence="1">
    <location>
        <begin position="1"/>
        <end position="10"/>
    </location>
</feature>
<accession>A0A1J5RH30</accession>
<reference evidence="2" key="1">
    <citation type="submission" date="2016-10" db="EMBL/GenBank/DDBJ databases">
        <title>Sequence of Gallionella enrichment culture.</title>
        <authorList>
            <person name="Poehlein A."/>
            <person name="Muehling M."/>
            <person name="Daniel R."/>
        </authorList>
    </citation>
    <scope>NUCLEOTIDE SEQUENCE</scope>
</reference>
<name>A0A1J5RH30_9ZZZZ</name>
<protein>
    <submittedName>
        <fullName evidence="2">Uncharacterized protein</fullName>
    </submittedName>
</protein>
<evidence type="ECO:0000313" key="2">
    <source>
        <dbReference type="EMBL" id="OIQ88915.1"/>
    </source>
</evidence>
<proteinExistence type="predicted"/>
<organism evidence="2">
    <name type="scientific">mine drainage metagenome</name>
    <dbReference type="NCBI Taxonomy" id="410659"/>
    <lineage>
        <taxon>unclassified sequences</taxon>
        <taxon>metagenomes</taxon>
        <taxon>ecological metagenomes</taxon>
    </lineage>
</organism>
<evidence type="ECO:0000256" key="1">
    <source>
        <dbReference type="SAM" id="MobiDB-lite"/>
    </source>
</evidence>
<feature type="region of interest" description="Disordered" evidence="1">
    <location>
        <begin position="1"/>
        <end position="40"/>
    </location>
</feature>